<name>A0A9P6H795_9AGAM</name>
<dbReference type="Proteomes" id="UP000736335">
    <property type="component" value="Unassembled WGS sequence"/>
</dbReference>
<dbReference type="OrthoDB" id="3245731at2759"/>
<reference evidence="2" key="2">
    <citation type="submission" date="2020-11" db="EMBL/GenBank/DDBJ databases">
        <authorList>
            <consortium name="DOE Joint Genome Institute"/>
            <person name="Kuo A."/>
            <person name="Miyauchi S."/>
            <person name="Kiss E."/>
            <person name="Drula E."/>
            <person name="Kohler A."/>
            <person name="Sanchez-Garcia M."/>
            <person name="Andreopoulos B."/>
            <person name="Barry K.W."/>
            <person name="Bonito G."/>
            <person name="Buee M."/>
            <person name="Carver A."/>
            <person name="Chen C."/>
            <person name="Cichocki N."/>
            <person name="Clum A."/>
            <person name="Culley D."/>
            <person name="Crous P.W."/>
            <person name="Fauchery L."/>
            <person name="Girlanda M."/>
            <person name="Hayes R."/>
            <person name="Keri Z."/>
            <person name="Labutti K."/>
            <person name="Lipzen A."/>
            <person name="Lombard V."/>
            <person name="Magnuson J."/>
            <person name="Maillard F."/>
            <person name="Morin E."/>
            <person name="Murat C."/>
            <person name="Nolan M."/>
            <person name="Ohm R."/>
            <person name="Pangilinan J."/>
            <person name="Pereira M."/>
            <person name="Perotto S."/>
            <person name="Peter M."/>
            <person name="Riley R."/>
            <person name="Sitrit Y."/>
            <person name="Stielow B."/>
            <person name="Szollosi G."/>
            <person name="Zifcakova L."/>
            <person name="Stursova M."/>
            <person name="Spatafora J.W."/>
            <person name="Tedersoo L."/>
            <person name="Vaario L.-M."/>
            <person name="Yamada A."/>
            <person name="Yan M."/>
            <person name="Wang P."/>
            <person name="Xu J."/>
            <person name="Bruns T."/>
            <person name="Baldrian P."/>
            <person name="Vilgalys R."/>
            <person name="Henrissat B."/>
            <person name="Grigoriev I.V."/>
            <person name="Hibbett D."/>
            <person name="Nagy L.G."/>
            <person name="Martin F.M."/>
        </authorList>
    </citation>
    <scope>NUCLEOTIDE SEQUENCE</scope>
    <source>
        <strain evidence="2">UH-Tt-Lm1</strain>
    </source>
</reference>
<evidence type="ECO:0000256" key="1">
    <source>
        <dbReference type="SAM" id="MobiDB-lite"/>
    </source>
</evidence>
<reference evidence="2" key="1">
    <citation type="journal article" date="2020" name="Nat. Commun.">
        <title>Large-scale genome sequencing of mycorrhizal fungi provides insights into the early evolution of symbiotic traits.</title>
        <authorList>
            <person name="Miyauchi S."/>
            <person name="Kiss E."/>
            <person name="Kuo A."/>
            <person name="Drula E."/>
            <person name="Kohler A."/>
            <person name="Sanchez-Garcia M."/>
            <person name="Morin E."/>
            <person name="Andreopoulos B."/>
            <person name="Barry K.W."/>
            <person name="Bonito G."/>
            <person name="Buee M."/>
            <person name="Carver A."/>
            <person name="Chen C."/>
            <person name="Cichocki N."/>
            <person name="Clum A."/>
            <person name="Culley D."/>
            <person name="Crous P.W."/>
            <person name="Fauchery L."/>
            <person name="Girlanda M."/>
            <person name="Hayes R.D."/>
            <person name="Keri Z."/>
            <person name="LaButti K."/>
            <person name="Lipzen A."/>
            <person name="Lombard V."/>
            <person name="Magnuson J."/>
            <person name="Maillard F."/>
            <person name="Murat C."/>
            <person name="Nolan M."/>
            <person name="Ohm R.A."/>
            <person name="Pangilinan J."/>
            <person name="Pereira M.F."/>
            <person name="Perotto S."/>
            <person name="Peter M."/>
            <person name="Pfister S."/>
            <person name="Riley R."/>
            <person name="Sitrit Y."/>
            <person name="Stielow J.B."/>
            <person name="Szollosi G."/>
            <person name="Zifcakova L."/>
            <person name="Stursova M."/>
            <person name="Spatafora J.W."/>
            <person name="Tedersoo L."/>
            <person name="Vaario L.M."/>
            <person name="Yamada A."/>
            <person name="Yan M."/>
            <person name="Wang P."/>
            <person name="Xu J."/>
            <person name="Bruns T."/>
            <person name="Baldrian P."/>
            <person name="Vilgalys R."/>
            <person name="Dunand C."/>
            <person name="Henrissat B."/>
            <person name="Grigoriev I.V."/>
            <person name="Hibbett D."/>
            <person name="Nagy L.G."/>
            <person name="Martin F.M."/>
        </authorList>
    </citation>
    <scope>NUCLEOTIDE SEQUENCE</scope>
    <source>
        <strain evidence="2">UH-Tt-Lm1</strain>
    </source>
</reference>
<feature type="compositionally biased region" description="Polar residues" evidence="1">
    <location>
        <begin position="14"/>
        <end position="36"/>
    </location>
</feature>
<feature type="region of interest" description="Disordered" evidence="1">
    <location>
        <begin position="280"/>
        <end position="418"/>
    </location>
</feature>
<evidence type="ECO:0000313" key="2">
    <source>
        <dbReference type="EMBL" id="KAF9780004.1"/>
    </source>
</evidence>
<feature type="compositionally biased region" description="Polar residues" evidence="1">
    <location>
        <begin position="366"/>
        <end position="378"/>
    </location>
</feature>
<protein>
    <submittedName>
        <fullName evidence="2">Uncharacterized protein</fullName>
    </submittedName>
</protein>
<feature type="compositionally biased region" description="Basic and acidic residues" evidence="1">
    <location>
        <begin position="348"/>
        <end position="364"/>
    </location>
</feature>
<dbReference type="EMBL" id="WIUZ02000017">
    <property type="protein sequence ID" value="KAF9780004.1"/>
    <property type="molecule type" value="Genomic_DNA"/>
</dbReference>
<sequence length="418" mass="45589">MSSMLFGLFGRKQGSPSSATFNHESQEPQTQIDSQPATPPPSSTVIEPMQLRTPSPSVDSHFNLAGPSSPGNGIRGTVYRPMSPLQNSLSQLAVHSDSESQPSPEQQSQKLYRLIASVPAKTLHQYTLSRLRAAAANPSPSSAPDHHHLSHASLAAVADFFVDLHPPPKLHCVRCHKEYVEVENGDRSCTVAHDDDSTFVERVGRGVRKGRGGEDGSEYETLWQCCGKTVEGDGDQGPPDGWCYEGKHTTDVKRARWRADSTSQDDKLVSCLRKNCNNIRSKLASPPPIKPLSSTSVSRKSLQHKRTRSIKEDDAEVHQPPASDDQSMEVDQDAASVTGSVRGRSKRKAESKTELRTRSTEPGKARSSSKASTQTTRRAASVNPKSRSRAGRKSITKNEEDSVVVTDDAAPKKRRKVA</sequence>
<dbReference type="AlphaFoldDB" id="A0A9P6H795"/>
<keyword evidence="3" id="KW-1185">Reference proteome</keyword>
<proteinExistence type="predicted"/>
<feature type="region of interest" description="Disordered" evidence="1">
    <location>
        <begin position="1"/>
        <end position="81"/>
    </location>
</feature>
<accession>A0A9P6H795</accession>
<evidence type="ECO:0000313" key="3">
    <source>
        <dbReference type="Proteomes" id="UP000736335"/>
    </source>
</evidence>
<gene>
    <name evidence="2" type="ORF">BJ322DRAFT_303987</name>
</gene>
<organism evidence="2 3">
    <name type="scientific">Thelephora terrestris</name>
    <dbReference type="NCBI Taxonomy" id="56493"/>
    <lineage>
        <taxon>Eukaryota</taxon>
        <taxon>Fungi</taxon>
        <taxon>Dikarya</taxon>
        <taxon>Basidiomycota</taxon>
        <taxon>Agaricomycotina</taxon>
        <taxon>Agaricomycetes</taxon>
        <taxon>Thelephorales</taxon>
        <taxon>Thelephoraceae</taxon>
        <taxon>Thelephora</taxon>
    </lineage>
</organism>
<feature type="compositionally biased region" description="Basic residues" evidence="1">
    <location>
        <begin position="386"/>
        <end position="395"/>
    </location>
</feature>
<comment type="caution">
    <text evidence="2">The sequence shown here is derived from an EMBL/GenBank/DDBJ whole genome shotgun (WGS) entry which is preliminary data.</text>
</comment>